<sequence length="868" mass="93350">MKNGSNACQSSASSYEYRETPNPPLQGHRTMSSPLAPTACYWFGRWLQAEELPAALQGLSAHIDATLPRPFPLQALVAACHSVSRQISDRTGCYPALLREALRTSTEADALAMLQAMAAILDQDALHEKLRSELGSHYPGTLQRRYPGRQFEAWAACGCVVHIAPSNVFTVAALGLVEGLLTGNVNVVKTSARDGHVAQLFAQALVQADVSGHLADYIAVLALPSSEQQALRQLMACADAVSAWGGEKAMAAVRSMVPGHARLIAWGHKVSFAYLAADSLDDDAALEGFARDVCRLDQQACSSPQTLMAETDEAGLHALAQRLAALLTRISPAIAAQQPDSAEQAEITSVVSVVRSEQALGLTRVIEDPAGGWRILLDTRPGLRPSPLFRSIWLKPVQRSQLAAQLRPMRAWLQTCGLAAGLASIAPLARLLLSAGVTRITRPGEMVDSYLGAPHDGMYALQQLARRVSVDGPELLREHGQIDALEAPERMPPPAAPILSKAGFQALEGVDPKAGVIVRSGGSSGKIAYAGYRWSDFDVQMATSGDGLVAAGLEPGRDCVMNLLPAGSLYGGFISFWGILERLKVRQLPMAMSPDYDFIAEQIIAHGANTLIGVPPHLLALFKAQGQRLRAWGGVQKIFYGGEALSGAQQRFLTQDCGVALVRSAAYGSNDAGPMGYQCAHGGGGVHHLYTRLQTLEIVELDSDTPVQGEAVGRLIFTPLVRGLPRIERYEIGDLGRWLPGPCACGRQEPRFELLGRLGDVFKAGPLMRYDSFVKLLGERFAYPGPVQLHLHAHQTHTELEIRLDNQWNSADDQAAIAHLLASYPPLQDCQSLGIALALRISVHEDSGFTRNPVSGKIIHICDHRVGA</sequence>
<dbReference type="InterPro" id="IPR016163">
    <property type="entry name" value="Ald_DH_C"/>
</dbReference>
<dbReference type="UniPathway" id="UPA00569"/>
<evidence type="ECO:0000313" key="10">
    <source>
        <dbReference type="EMBL" id="QEA14108.1"/>
    </source>
</evidence>
<reference evidence="10 11" key="1">
    <citation type="submission" date="2019-07" db="EMBL/GenBank/DDBJ databases">
        <title>Complete genome sequence of Comamonas sp. NLF 7-7 isolated from livestock.</title>
        <authorList>
            <person name="Kim D.H."/>
            <person name="Kim J.G."/>
        </authorList>
    </citation>
    <scope>NUCLEOTIDE SEQUENCE [LARGE SCALE GENOMIC DNA]</scope>
    <source>
        <strain evidence="10 11">NLF 7-7</strain>
    </source>
</reference>
<evidence type="ECO:0000313" key="11">
    <source>
        <dbReference type="Proteomes" id="UP000321199"/>
    </source>
</evidence>
<keyword evidence="7" id="KW-0455">Luminescence</keyword>
<evidence type="ECO:0000256" key="1">
    <source>
        <dbReference type="ARBA" id="ARBA00003277"/>
    </source>
</evidence>
<dbReference type="Proteomes" id="UP000321199">
    <property type="component" value="Chromosome"/>
</dbReference>
<dbReference type="KEGG" id="cof:FOZ74_14330"/>
<keyword evidence="11" id="KW-1185">Reference proteome</keyword>
<dbReference type="AlphaFoldDB" id="A0A5B8RZ93"/>
<dbReference type="Pfam" id="PF05893">
    <property type="entry name" value="LuxC"/>
    <property type="match status" value="1"/>
</dbReference>
<dbReference type="SUPFAM" id="SSF53720">
    <property type="entry name" value="ALDH-like"/>
    <property type="match status" value="1"/>
</dbReference>
<name>A0A5B8RZ93_9BURK</name>
<keyword evidence="6" id="KW-0560">Oxidoreductase</keyword>
<protein>
    <recommendedName>
        <fullName evidence="4">long-chain-fatty-acyl-CoA reductase</fullName>
        <ecNumber evidence="4">1.2.1.50</ecNumber>
    </recommendedName>
</protein>
<dbReference type="GO" id="GO:0050062">
    <property type="term" value="F:long-chain-fatty-acyl-CoA reductase activity"/>
    <property type="evidence" value="ECO:0007669"/>
    <property type="project" value="UniProtKB-EC"/>
</dbReference>
<comment type="similarity">
    <text evidence="3">Belongs to the LuxC family.</text>
</comment>
<evidence type="ECO:0000256" key="2">
    <source>
        <dbReference type="ARBA" id="ARBA00004908"/>
    </source>
</evidence>
<dbReference type="GO" id="GO:0003995">
    <property type="term" value="F:acyl-CoA dehydrogenase activity"/>
    <property type="evidence" value="ECO:0007669"/>
    <property type="project" value="InterPro"/>
</dbReference>
<dbReference type="EMBL" id="CP042344">
    <property type="protein sequence ID" value="QEA14108.1"/>
    <property type="molecule type" value="Genomic_DNA"/>
</dbReference>
<accession>A0A5B8RZ93</accession>
<dbReference type="InterPro" id="IPR016161">
    <property type="entry name" value="Ald_DH/histidinol_DH"/>
</dbReference>
<feature type="region of interest" description="Disordered" evidence="9">
    <location>
        <begin position="1"/>
        <end position="31"/>
    </location>
</feature>
<dbReference type="Gene3D" id="3.40.50.12780">
    <property type="entry name" value="N-terminal domain of ligase-like"/>
    <property type="match status" value="1"/>
</dbReference>
<evidence type="ECO:0000256" key="3">
    <source>
        <dbReference type="ARBA" id="ARBA00010915"/>
    </source>
</evidence>
<evidence type="ECO:0000256" key="7">
    <source>
        <dbReference type="ARBA" id="ARBA00023223"/>
    </source>
</evidence>
<dbReference type="InterPro" id="IPR016162">
    <property type="entry name" value="Ald_DH_N"/>
</dbReference>
<dbReference type="InterPro" id="IPR042099">
    <property type="entry name" value="ANL_N_sf"/>
</dbReference>
<dbReference type="EC" id="1.2.1.50" evidence="4"/>
<comment type="pathway">
    <text evidence="2">Lipid metabolism; fatty acid reduction for biolumincescence.</text>
</comment>
<dbReference type="InterPro" id="IPR008670">
    <property type="entry name" value="CoA_reduct_LuxC"/>
</dbReference>
<evidence type="ECO:0000256" key="9">
    <source>
        <dbReference type="SAM" id="MobiDB-lite"/>
    </source>
</evidence>
<organism evidence="10 11">
    <name type="scientific">Comamonas flocculans</name>
    <dbReference type="NCBI Taxonomy" id="2597701"/>
    <lineage>
        <taxon>Bacteria</taxon>
        <taxon>Pseudomonadati</taxon>
        <taxon>Pseudomonadota</taxon>
        <taxon>Betaproteobacteria</taxon>
        <taxon>Burkholderiales</taxon>
        <taxon>Comamonadaceae</taxon>
        <taxon>Comamonas</taxon>
    </lineage>
</organism>
<proteinExistence type="inferred from homology"/>
<keyword evidence="5" id="KW-0521">NADP</keyword>
<evidence type="ECO:0000256" key="6">
    <source>
        <dbReference type="ARBA" id="ARBA00023002"/>
    </source>
</evidence>
<evidence type="ECO:0000256" key="4">
    <source>
        <dbReference type="ARBA" id="ARBA00013020"/>
    </source>
</evidence>
<dbReference type="PANTHER" id="PTHR43845">
    <property type="entry name" value="BLR5969 PROTEIN"/>
    <property type="match status" value="1"/>
</dbReference>
<comment type="function">
    <text evidence="1">LuxC is the fatty acid reductase enzyme responsible for synthesis of the aldehyde substrate for the luminescent reaction catalyzed by luciferase.</text>
</comment>
<dbReference type="Gene3D" id="3.40.309.10">
    <property type="entry name" value="Aldehyde Dehydrogenase, Chain A, domain 2"/>
    <property type="match status" value="1"/>
</dbReference>
<dbReference type="PANTHER" id="PTHR43845:SF1">
    <property type="entry name" value="BLR5969 PROTEIN"/>
    <property type="match status" value="1"/>
</dbReference>
<dbReference type="GO" id="GO:0008218">
    <property type="term" value="P:bioluminescence"/>
    <property type="evidence" value="ECO:0007669"/>
    <property type="project" value="UniProtKB-KW"/>
</dbReference>
<feature type="compositionally biased region" description="Polar residues" evidence="9">
    <location>
        <begin position="1"/>
        <end position="14"/>
    </location>
</feature>
<evidence type="ECO:0000256" key="8">
    <source>
        <dbReference type="ARBA" id="ARBA00049412"/>
    </source>
</evidence>
<comment type="catalytic activity">
    <reaction evidence="8">
        <text>a long-chain fatty aldehyde + NADP(+) + CoA = a long-chain fatty acyl-CoA + NADPH + H(+)</text>
        <dbReference type="Rhea" id="RHEA:15437"/>
        <dbReference type="ChEBI" id="CHEBI:15378"/>
        <dbReference type="ChEBI" id="CHEBI:17176"/>
        <dbReference type="ChEBI" id="CHEBI:57287"/>
        <dbReference type="ChEBI" id="CHEBI:57783"/>
        <dbReference type="ChEBI" id="CHEBI:58349"/>
        <dbReference type="ChEBI" id="CHEBI:83139"/>
        <dbReference type="EC" id="1.2.1.50"/>
    </reaction>
</comment>
<dbReference type="OrthoDB" id="580775at2"/>
<gene>
    <name evidence="10" type="ORF">FOZ74_14330</name>
</gene>
<evidence type="ECO:0000256" key="5">
    <source>
        <dbReference type="ARBA" id="ARBA00022857"/>
    </source>
</evidence>
<dbReference type="Gene3D" id="3.40.605.10">
    <property type="entry name" value="Aldehyde Dehydrogenase, Chain A, domain 1"/>
    <property type="match status" value="1"/>
</dbReference>
<dbReference type="SUPFAM" id="SSF56801">
    <property type="entry name" value="Acetyl-CoA synthetase-like"/>
    <property type="match status" value="1"/>
</dbReference>